<feature type="compositionally biased region" description="Acidic residues" evidence="1">
    <location>
        <begin position="72"/>
        <end position="82"/>
    </location>
</feature>
<reference evidence="2" key="1">
    <citation type="journal article" date="2014" name="Front. Microbiol.">
        <title>High frequency of phylogenetically diverse reductive dehalogenase-homologous genes in deep subseafloor sedimentary metagenomes.</title>
        <authorList>
            <person name="Kawai M."/>
            <person name="Futagami T."/>
            <person name="Toyoda A."/>
            <person name="Takaki Y."/>
            <person name="Nishi S."/>
            <person name="Hori S."/>
            <person name="Arai W."/>
            <person name="Tsubouchi T."/>
            <person name="Morono Y."/>
            <person name="Uchiyama I."/>
            <person name="Ito T."/>
            <person name="Fujiyama A."/>
            <person name="Inagaki F."/>
            <person name="Takami H."/>
        </authorList>
    </citation>
    <scope>NUCLEOTIDE SEQUENCE</scope>
    <source>
        <strain evidence="2">Expedition CK06-06</strain>
    </source>
</reference>
<sequence length="95" mass="10682">REVFMARPIMRRKSDHNSLIPANPVTRLDNRLELVYFEKGPDGQVTIYEEDPGEAPSPKPKRSPRKRKAEAIPEESSDDSELDTLMAGLESGETS</sequence>
<accession>X0XZX5</accession>
<protein>
    <submittedName>
        <fullName evidence="2">Uncharacterized protein</fullName>
    </submittedName>
</protein>
<gene>
    <name evidence="2" type="ORF">S01H1_85288</name>
</gene>
<comment type="caution">
    <text evidence="2">The sequence shown here is derived from an EMBL/GenBank/DDBJ whole genome shotgun (WGS) entry which is preliminary data.</text>
</comment>
<dbReference type="EMBL" id="BARS01058515">
    <property type="protein sequence ID" value="GAG49024.1"/>
    <property type="molecule type" value="Genomic_DNA"/>
</dbReference>
<proteinExistence type="predicted"/>
<feature type="compositionally biased region" description="Basic residues" evidence="1">
    <location>
        <begin position="59"/>
        <end position="68"/>
    </location>
</feature>
<feature type="non-terminal residue" evidence="2">
    <location>
        <position position="95"/>
    </location>
</feature>
<evidence type="ECO:0000313" key="2">
    <source>
        <dbReference type="EMBL" id="GAG49024.1"/>
    </source>
</evidence>
<organism evidence="2">
    <name type="scientific">marine sediment metagenome</name>
    <dbReference type="NCBI Taxonomy" id="412755"/>
    <lineage>
        <taxon>unclassified sequences</taxon>
        <taxon>metagenomes</taxon>
        <taxon>ecological metagenomes</taxon>
    </lineage>
</organism>
<dbReference type="AlphaFoldDB" id="X0XZX5"/>
<name>X0XZX5_9ZZZZ</name>
<feature type="non-terminal residue" evidence="2">
    <location>
        <position position="1"/>
    </location>
</feature>
<evidence type="ECO:0000256" key="1">
    <source>
        <dbReference type="SAM" id="MobiDB-lite"/>
    </source>
</evidence>
<feature type="region of interest" description="Disordered" evidence="1">
    <location>
        <begin position="41"/>
        <end position="95"/>
    </location>
</feature>